<accession>A0A173Y827</accession>
<evidence type="ECO:0000313" key="1">
    <source>
        <dbReference type="EMBL" id="CUN59823.1"/>
    </source>
</evidence>
<evidence type="ECO:0000313" key="2">
    <source>
        <dbReference type="Proteomes" id="UP000095647"/>
    </source>
</evidence>
<proteinExistence type="predicted"/>
<reference evidence="1 2" key="1">
    <citation type="submission" date="2015-09" db="EMBL/GenBank/DDBJ databases">
        <authorList>
            <consortium name="Pathogen Informatics"/>
        </authorList>
    </citation>
    <scope>NUCLEOTIDE SEQUENCE [LARGE SCALE GENOMIC DNA]</scope>
    <source>
        <strain evidence="1 2">2789STDY5608824</strain>
    </source>
</reference>
<protein>
    <submittedName>
        <fullName evidence="1">Transcriptional regulator</fullName>
    </submittedName>
</protein>
<dbReference type="RefSeq" id="WP_055680262.1">
    <property type="nucleotide sequence ID" value="NZ_CYYI01000003.1"/>
</dbReference>
<sequence>MTDYMKVRESVLRLVGDIHGWDVYTDGIAPAGKTPPWVIIGLTETSRTHTESQTTDLHIGRLDIRIVARSQTSVDTLASLLTERLDGAQPDMPGLSPLIGDVDTGSTPSDLTDPDTGTPYMMRVLTWRVGWPETI</sequence>
<name>A0A173Y827_BIFAD</name>
<gene>
    <name evidence="1" type="ORF">ERS852382_00833</name>
</gene>
<dbReference type="AlphaFoldDB" id="A0A173Y827"/>
<dbReference type="Proteomes" id="UP000095647">
    <property type="component" value="Unassembled WGS sequence"/>
</dbReference>
<organism evidence="1 2">
    <name type="scientific">Bifidobacterium adolescentis</name>
    <dbReference type="NCBI Taxonomy" id="1680"/>
    <lineage>
        <taxon>Bacteria</taxon>
        <taxon>Bacillati</taxon>
        <taxon>Actinomycetota</taxon>
        <taxon>Actinomycetes</taxon>
        <taxon>Bifidobacteriales</taxon>
        <taxon>Bifidobacteriaceae</taxon>
        <taxon>Bifidobacterium</taxon>
    </lineage>
</organism>
<dbReference type="EMBL" id="CYYI01000003">
    <property type="protein sequence ID" value="CUN59823.1"/>
    <property type="molecule type" value="Genomic_DNA"/>
</dbReference>